<proteinExistence type="predicted"/>
<dbReference type="PROSITE" id="PS00486">
    <property type="entry name" value="DNA_MISMATCH_REPAIR_2"/>
    <property type="match status" value="1"/>
</dbReference>
<comment type="caution">
    <text evidence="6">The sequence shown here is derived from an EMBL/GenBank/DDBJ whole genome shotgun (WGS) entry which is preliminary data.</text>
</comment>
<dbReference type="InterPro" id="IPR035901">
    <property type="entry name" value="GIY-YIG_endonuc_sf"/>
</dbReference>
<dbReference type="InterPro" id="IPR053276">
    <property type="entry name" value="MtDNA_mismatch_repair_MutS"/>
</dbReference>
<dbReference type="PANTHER" id="PTHR48448:SF1">
    <property type="entry name" value="MUTL PROTEIN ISOFORM 1"/>
    <property type="match status" value="1"/>
</dbReference>
<dbReference type="SUPFAM" id="SSF52540">
    <property type="entry name" value="P-loop containing nucleoside triphosphate hydrolases"/>
    <property type="match status" value="1"/>
</dbReference>
<keyword evidence="1" id="KW-0547">Nucleotide-binding</keyword>
<dbReference type="PROSITE" id="PS50164">
    <property type="entry name" value="GIY_YIG"/>
    <property type="match status" value="1"/>
</dbReference>
<dbReference type="GO" id="GO:0030983">
    <property type="term" value="F:mismatched DNA binding"/>
    <property type="evidence" value="ECO:0007669"/>
    <property type="project" value="InterPro"/>
</dbReference>
<accession>A0AAV7GMX6</accession>
<dbReference type="PANTHER" id="PTHR48448">
    <property type="entry name" value="MUTL PROTEIN ISOFORM 1"/>
    <property type="match status" value="1"/>
</dbReference>
<dbReference type="CDD" id="cd03243">
    <property type="entry name" value="ABC_MutS_homologs"/>
    <property type="match status" value="1"/>
</dbReference>
<gene>
    <name evidence="6" type="ORF">IEQ34_007767</name>
</gene>
<keyword evidence="7" id="KW-1185">Reference proteome</keyword>
<feature type="compositionally biased region" description="Polar residues" evidence="4">
    <location>
        <begin position="9"/>
        <end position="24"/>
    </location>
</feature>
<dbReference type="InterPro" id="IPR000305">
    <property type="entry name" value="GIY-YIG_endonuc"/>
</dbReference>
<dbReference type="AlphaFoldDB" id="A0AAV7GMX6"/>
<protein>
    <recommendedName>
        <fullName evidence="5">GIY-YIG domain-containing protein</fullName>
    </recommendedName>
</protein>
<feature type="region of interest" description="Disordered" evidence="4">
    <location>
        <begin position="1"/>
        <end position="24"/>
    </location>
</feature>
<reference evidence="6 7" key="1">
    <citation type="journal article" date="2021" name="Hortic Res">
        <title>Chromosome-scale assembly of the Dendrobium chrysotoxum genome enhances the understanding of orchid evolution.</title>
        <authorList>
            <person name="Zhang Y."/>
            <person name="Zhang G.Q."/>
            <person name="Zhang D."/>
            <person name="Liu X.D."/>
            <person name="Xu X.Y."/>
            <person name="Sun W.H."/>
            <person name="Yu X."/>
            <person name="Zhu X."/>
            <person name="Wang Z.W."/>
            <person name="Zhao X."/>
            <person name="Zhong W.Y."/>
            <person name="Chen H."/>
            <person name="Yin W.L."/>
            <person name="Huang T."/>
            <person name="Niu S.C."/>
            <person name="Liu Z.J."/>
        </authorList>
    </citation>
    <scope>NUCLEOTIDE SEQUENCE [LARGE SCALE GENOMIC DNA]</scope>
    <source>
        <strain evidence="6">Lindl</strain>
    </source>
</reference>
<evidence type="ECO:0000256" key="1">
    <source>
        <dbReference type="ARBA" id="ARBA00022741"/>
    </source>
</evidence>
<keyword evidence="3" id="KW-0238">DNA-binding</keyword>
<dbReference type="InterPro" id="IPR000432">
    <property type="entry name" value="DNA_mismatch_repair_MutS_C"/>
</dbReference>
<dbReference type="GO" id="GO:0006298">
    <property type="term" value="P:mismatch repair"/>
    <property type="evidence" value="ECO:0007669"/>
    <property type="project" value="InterPro"/>
</dbReference>
<sequence length="461" mass="50396">MEEAGGTSNGQQRTVGSRSRQGNQVAVELQLPKGDRRGGEQGIVAGPDTTLAGATSYMELTGLSPYWFDASQGNAIQNDVKMQSMFLLTGPNGGGKSSLLRSVCAAALVGICGLMVPAQSAIIPHFDAVMLHMKPYDSPADGKSSFQIEMAELRGMITGATKRSLVLVDEICRGTETAKGTCIAGSIVEKLDAIGCLGIVSTHLHGLFYLPLSTKNVIFKQMGIEIVDGHIKPTWKLFDGVCRESLAFETAQREGLPESIVRRAEELYLSREMQSSSEAVYLKSQPDLKESVLDYDSLKTNCIATISGTMKELQREVENTLTIICQRKLIEVYKEKSTSELLELSCFKIGPREQPPPSTVGNSCVYVLFRPDNKLYIGQTDDLLGRVRSHRTKSYLQNAEFLYITVPGKSIASQLETLLINQLPLHGFRLTNIADGKHRHFGTSDFSQNSYSASQNQASCH</sequence>
<evidence type="ECO:0000313" key="7">
    <source>
        <dbReference type="Proteomes" id="UP000775213"/>
    </source>
</evidence>
<dbReference type="Pfam" id="PF00488">
    <property type="entry name" value="MutS_V"/>
    <property type="match status" value="1"/>
</dbReference>
<evidence type="ECO:0000256" key="4">
    <source>
        <dbReference type="SAM" id="MobiDB-lite"/>
    </source>
</evidence>
<dbReference type="Pfam" id="PF01541">
    <property type="entry name" value="GIY-YIG"/>
    <property type="match status" value="1"/>
</dbReference>
<keyword evidence="2" id="KW-0067">ATP-binding</keyword>
<dbReference type="Proteomes" id="UP000775213">
    <property type="component" value="Unassembled WGS sequence"/>
</dbReference>
<dbReference type="InterPro" id="IPR027417">
    <property type="entry name" value="P-loop_NTPase"/>
</dbReference>
<dbReference type="FunFam" id="3.40.50.300:FF:001188">
    <property type="entry name" value="DNA mismatch repair protein"/>
    <property type="match status" value="1"/>
</dbReference>
<dbReference type="EMBL" id="JAGFBR010000008">
    <property type="protein sequence ID" value="KAH0463185.1"/>
    <property type="molecule type" value="Genomic_DNA"/>
</dbReference>
<feature type="domain" description="GIY-YIG" evidence="5">
    <location>
        <begin position="361"/>
        <end position="434"/>
    </location>
</feature>
<dbReference type="Gene3D" id="3.40.50.300">
    <property type="entry name" value="P-loop containing nucleotide triphosphate hydrolases"/>
    <property type="match status" value="1"/>
</dbReference>
<evidence type="ECO:0000313" key="6">
    <source>
        <dbReference type="EMBL" id="KAH0463185.1"/>
    </source>
</evidence>
<organism evidence="6 7">
    <name type="scientific">Dendrobium chrysotoxum</name>
    <name type="common">Orchid</name>
    <dbReference type="NCBI Taxonomy" id="161865"/>
    <lineage>
        <taxon>Eukaryota</taxon>
        <taxon>Viridiplantae</taxon>
        <taxon>Streptophyta</taxon>
        <taxon>Embryophyta</taxon>
        <taxon>Tracheophyta</taxon>
        <taxon>Spermatophyta</taxon>
        <taxon>Magnoliopsida</taxon>
        <taxon>Liliopsida</taxon>
        <taxon>Asparagales</taxon>
        <taxon>Orchidaceae</taxon>
        <taxon>Epidendroideae</taxon>
        <taxon>Malaxideae</taxon>
        <taxon>Dendrobiinae</taxon>
        <taxon>Dendrobium</taxon>
    </lineage>
</organism>
<dbReference type="SUPFAM" id="SSF82771">
    <property type="entry name" value="GIY-YIG endonuclease"/>
    <property type="match status" value="1"/>
</dbReference>
<evidence type="ECO:0000256" key="2">
    <source>
        <dbReference type="ARBA" id="ARBA00022840"/>
    </source>
</evidence>
<dbReference type="GO" id="GO:0005524">
    <property type="term" value="F:ATP binding"/>
    <property type="evidence" value="ECO:0007669"/>
    <property type="project" value="UniProtKB-KW"/>
</dbReference>
<dbReference type="SMART" id="SM00534">
    <property type="entry name" value="MUTSac"/>
    <property type="match status" value="1"/>
</dbReference>
<name>A0AAV7GMX6_DENCH</name>
<evidence type="ECO:0000259" key="5">
    <source>
        <dbReference type="PROSITE" id="PS50164"/>
    </source>
</evidence>
<evidence type="ECO:0000256" key="3">
    <source>
        <dbReference type="ARBA" id="ARBA00023125"/>
    </source>
</evidence>